<dbReference type="GO" id="GO:0015233">
    <property type="term" value="F:pantothenate transmembrane transporter activity"/>
    <property type="evidence" value="ECO:0007669"/>
    <property type="project" value="TreeGrafter"/>
</dbReference>
<evidence type="ECO:0000256" key="4">
    <source>
        <dbReference type="ARBA" id="ARBA00022989"/>
    </source>
</evidence>
<feature type="transmembrane region" description="Helical" evidence="9">
    <location>
        <begin position="162"/>
        <end position="183"/>
    </location>
</feature>
<feature type="transmembrane region" description="Helical" evidence="9">
    <location>
        <begin position="276"/>
        <end position="300"/>
    </location>
</feature>
<name>A0A9P5AJA8_9HYPO</name>
<evidence type="ECO:0000256" key="2">
    <source>
        <dbReference type="ARBA" id="ARBA00022448"/>
    </source>
</evidence>
<comment type="caution">
    <text evidence="11">The sequence shown here is derived from an EMBL/GenBank/DDBJ whole genome shotgun (WGS) entry which is preliminary data.</text>
</comment>
<gene>
    <name evidence="11" type="ORF">FBEOM_6555</name>
</gene>
<dbReference type="GO" id="GO:0098717">
    <property type="term" value="P:pantothenate import across plasma membrane"/>
    <property type="evidence" value="ECO:0007669"/>
    <property type="project" value="TreeGrafter"/>
</dbReference>
<feature type="transmembrane region" description="Helical" evidence="9">
    <location>
        <begin position="102"/>
        <end position="121"/>
    </location>
</feature>
<evidence type="ECO:0000256" key="8">
    <source>
        <dbReference type="SAM" id="MobiDB-lite"/>
    </source>
</evidence>
<dbReference type="InterPro" id="IPR011701">
    <property type="entry name" value="MFS"/>
</dbReference>
<sequence>MAEKGGFGERVRTFFLGAAASSKEERRLVRKLDFFIMTYCCLSYFFNFLDRAAFANAYVAGLRESLNMTGHDYNNVLSVTTAGMAIGQLPHGIIIQKIAPRIWFPSMVVIWAGLTMVSAAAKTVTQLCVIRFFLGLAEASTYAGTIYIIGAWYKPEEISKRTALFTASGQVGTMFAGVMMTAIHKGMRGMSGLQGWQWVFLIGRFNFKRNRAQLTNADGIITLPIALFGFLYFPDIPETTKARYLSEDEKKLAISRIPPIQKDGHNIMPMSLIKRVFLTPMFWALFFWSPVCAAIEGFPFQNSFLLWLKYYKDKFSQTQINTYPLGVQAVGIAANMLAAWHMDATGQRVPMAILAVLLSVISGSMLLVRNLSDAGVMFAFYLAGSAYMVNPLIFGWANIILQRTGDDAVRSVTLYSMNIGSMVLWTFWGILFYSAADAPYWKKGAIALLVCCGVMFCYIWVVNYLDKYTLKKYGDRSAGDIEETVEMSEPEKGGETTKVSEKNVTQ</sequence>
<dbReference type="EMBL" id="PVQB02000280">
    <property type="protein sequence ID" value="KAF4339529.1"/>
    <property type="molecule type" value="Genomic_DNA"/>
</dbReference>
<evidence type="ECO:0000256" key="6">
    <source>
        <dbReference type="ARBA" id="ARBA00023180"/>
    </source>
</evidence>
<feature type="region of interest" description="Disordered" evidence="8">
    <location>
        <begin position="484"/>
        <end position="506"/>
    </location>
</feature>
<feature type="compositionally biased region" description="Basic and acidic residues" evidence="8">
    <location>
        <begin position="489"/>
        <end position="506"/>
    </location>
</feature>
<feature type="transmembrane region" description="Helical" evidence="9">
    <location>
        <begin position="445"/>
        <end position="465"/>
    </location>
</feature>
<feature type="transmembrane region" description="Helical" evidence="9">
    <location>
        <begin position="378"/>
        <end position="400"/>
    </location>
</feature>
<keyword evidence="2" id="KW-0813">Transport</keyword>
<evidence type="ECO:0000256" key="9">
    <source>
        <dbReference type="SAM" id="Phobius"/>
    </source>
</evidence>
<evidence type="ECO:0000256" key="5">
    <source>
        <dbReference type="ARBA" id="ARBA00023136"/>
    </source>
</evidence>
<evidence type="ECO:0000256" key="1">
    <source>
        <dbReference type="ARBA" id="ARBA00004141"/>
    </source>
</evidence>
<dbReference type="InterPro" id="IPR036259">
    <property type="entry name" value="MFS_trans_sf"/>
</dbReference>
<organism evidence="11 12">
    <name type="scientific">Fusarium beomiforme</name>
    <dbReference type="NCBI Taxonomy" id="44412"/>
    <lineage>
        <taxon>Eukaryota</taxon>
        <taxon>Fungi</taxon>
        <taxon>Dikarya</taxon>
        <taxon>Ascomycota</taxon>
        <taxon>Pezizomycotina</taxon>
        <taxon>Sordariomycetes</taxon>
        <taxon>Hypocreomycetidae</taxon>
        <taxon>Hypocreales</taxon>
        <taxon>Nectriaceae</taxon>
        <taxon>Fusarium</taxon>
        <taxon>Fusarium burgessii species complex</taxon>
    </lineage>
</organism>
<dbReference type="PANTHER" id="PTHR43791:SF4">
    <property type="entry name" value="PANTOTHENATE TRANSPORTER FEN2"/>
    <property type="match status" value="1"/>
</dbReference>
<dbReference type="PANTHER" id="PTHR43791">
    <property type="entry name" value="PERMEASE-RELATED"/>
    <property type="match status" value="1"/>
</dbReference>
<comment type="similarity">
    <text evidence="7">Belongs to the major facilitator superfamily. Allantoate permease family.</text>
</comment>
<proteinExistence type="inferred from homology"/>
<dbReference type="FunFam" id="1.20.1250.20:FF:000065">
    <property type="entry name" value="Putative MFS pantothenate transporter"/>
    <property type="match status" value="1"/>
</dbReference>
<dbReference type="InterPro" id="IPR020846">
    <property type="entry name" value="MFS_dom"/>
</dbReference>
<dbReference type="SUPFAM" id="SSF103473">
    <property type="entry name" value="MFS general substrate transporter"/>
    <property type="match status" value="1"/>
</dbReference>
<dbReference type="AlphaFoldDB" id="A0A9P5AJA8"/>
<keyword evidence="5 9" id="KW-0472">Membrane</keyword>
<keyword evidence="6" id="KW-0325">Glycoprotein</keyword>
<evidence type="ECO:0000313" key="11">
    <source>
        <dbReference type="EMBL" id="KAF4339529.1"/>
    </source>
</evidence>
<reference evidence="11" key="2">
    <citation type="submission" date="2020-02" db="EMBL/GenBank/DDBJ databases">
        <title>Identification and distribution of gene clusters putatively required for synthesis of sphingolipid metabolism inhibitors in phylogenetically diverse species of the filamentous fungus Fusarium.</title>
        <authorList>
            <person name="Kim H.-S."/>
            <person name="Busman M."/>
            <person name="Brown D.W."/>
            <person name="Divon H."/>
            <person name="Uhlig S."/>
            <person name="Proctor R.H."/>
        </authorList>
    </citation>
    <scope>NUCLEOTIDE SEQUENCE</scope>
    <source>
        <strain evidence="11">NRRL 25174</strain>
    </source>
</reference>
<keyword evidence="4 9" id="KW-1133">Transmembrane helix</keyword>
<keyword evidence="12" id="KW-1185">Reference proteome</keyword>
<dbReference type="Gene3D" id="1.20.1250.20">
    <property type="entry name" value="MFS general substrate transporter like domains"/>
    <property type="match status" value="1"/>
</dbReference>
<dbReference type="Pfam" id="PF07690">
    <property type="entry name" value="MFS_1"/>
    <property type="match status" value="1"/>
</dbReference>
<feature type="transmembrane region" description="Helical" evidence="9">
    <location>
        <begin position="352"/>
        <end position="372"/>
    </location>
</feature>
<feature type="domain" description="Major facilitator superfamily (MFS) profile" evidence="10">
    <location>
        <begin position="36"/>
        <end position="469"/>
    </location>
</feature>
<comment type="subcellular location">
    <subcellularLocation>
        <location evidence="1">Membrane</location>
        <topology evidence="1">Multi-pass membrane protein</topology>
    </subcellularLocation>
</comment>
<evidence type="ECO:0000259" key="10">
    <source>
        <dbReference type="PROSITE" id="PS50850"/>
    </source>
</evidence>
<feature type="transmembrane region" description="Helical" evidence="9">
    <location>
        <begin position="128"/>
        <end position="150"/>
    </location>
</feature>
<dbReference type="Proteomes" id="UP000730481">
    <property type="component" value="Unassembled WGS sequence"/>
</dbReference>
<evidence type="ECO:0000313" key="12">
    <source>
        <dbReference type="Proteomes" id="UP000730481"/>
    </source>
</evidence>
<evidence type="ECO:0000256" key="7">
    <source>
        <dbReference type="ARBA" id="ARBA00037968"/>
    </source>
</evidence>
<reference evidence="11" key="1">
    <citation type="journal article" date="2017" name="Mycologia">
        <title>Fusarium algeriense, sp. nov., a novel toxigenic crown rot pathogen of durum wheat from Algeria is nested in the Fusarium burgessii species complex.</title>
        <authorList>
            <person name="Laraba I."/>
            <person name="Keddad A."/>
            <person name="Boureghda H."/>
            <person name="Abdallah N."/>
            <person name="Vaughan M.M."/>
            <person name="Proctor R.H."/>
            <person name="Busman M."/>
            <person name="O'Donnell K."/>
        </authorList>
    </citation>
    <scope>NUCLEOTIDE SEQUENCE</scope>
    <source>
        <strain evidence="11">NRRL 25174</strain>
    </source>
</reference>
<dbReference type="PROSITE" id="PS50850">
    <property type="entry name" value="MFS"/>
    <property type="match status" value="1"/>
</dbReference>
<dbReference type="GO" id="GO:0005886">
    <property type="term" value="C:plasma membrane"/>
    <property type="evidence" value="ECO:0007669"/>
    <property type="project" value="TreeGrafter"/>
</dbReference>
<dbReference type="OrthoDB" id="3639251at2759"/>
<accession>A0A9P5AJA8</accession>
<feature type="transmembrane region" description="Helical" evidence="9">
    <location>
        <begin position="412"/>
        <end position="433"/>
    </location>
</feature>
<feature type="transmembrane region" description="Helical" evidence="9">
    <location>
        <begin position="320"/>
        <end position="340"/>
    </location>
</feature>
<feature type="transmembrane region" description="Helical" evidence="9">
    <location>
        <begin position="32"/>
        <end position="49"/>
    </location>
</feature>
<protein>
    <submittedName>
        <fullName evidence="11">Pantothenate transporter liz1</fullName>
    </submittedName>
</protein>
<keyword evidence="3 9" id="KW-0812">Transmembrane</keyword>
<evidence type="ECO:0000256" key="3">
    <source>
        <dbReference type="ARBA" id="ARBA00022692"/>
    </source>
</evidence>